<keyword evidence="1" id="KW-0436">Ligase</keyword>
<evidence type="ECO:0000256" key="3">
    <source>
        <dbReference type="ARBA" id="ARBA00022840"/>
    </source>
</evidence>
<evidence type="ECO:0000313" key="4">
    <source>
        <dbReference type="EMBL" id="OAO15406.1"/>
    </source>
</evidence>
<feature type="non-terminal residue" evidence="4">
    <location>
        <position position="1"/>
    </location>
</feature>
<sequence>IIHKTDVGGVSLNIKDGETASRVVEAMNAKFSKQAIEYHGIMVSEMVPKGLEMMIGANRDATFGPITVSGLGGVLVEVLKDVVFNMCPVSVEDATLSLKNLKNERLVNGFRGQPALNKQLFAQYTSSISRIMSECPQVSEIDINPLIQGHDGSLTAVDSVFKLKK</sequence>
<dbReference type="GO" id="GO:0016874">
    <property type="term" value="F:ligase activity"/>
    <property type="evidence" value="ECO:0007669"/>
    <property type="project" value="UniProtKB-KW"/>
</dbReference>
<keyword evidence="5" id="KW-1185">Reference proteome</keyword>
<keyword evidence="3" id="KW-0067">ATP-binding</keyword>
<dbReference type="SUPFAM" id="SSF56059">
    <property type="entry name" value="Glutathione synthetase ATP-binding domain-like"/>
    <property type="match status" value="1"/>
</dbReference>
<evidence type="ECO:0000256" key="2">
    <source>
        <dbReference type="ARBA" id="ARBA00022741"/>
    </source>
</evidence>
<proteinExistence type="predicted"/>
<dbReference type="GO" id="GO:0005524">
    <property type="term" value="F:ATP binding"/>
    <property type="evidence" value="ECO:0007669"/>
    <property type="project" value="UniProtKB-KW"/>
</dbReference>
<keyword evidence="2" id="KW-0547">Nucleotide-binding</keyword>
<dbReference type="PANTHER" id="PTHR43334">
    <property type="entry name" value="ACETATE--COA LIGASE [ADP-FORMING]"/>
    <property type="match status" value="1"/>
</dbReference>
<dbReference type="AlphaFoldDB" id="A0A196SGF8"/>
<dbReference type="EMBL" id="LXWW01000143">
    <property type="protein sequence ID" value="OAO15406.1"/>
    <property type="molecule type" value="Genomic_DNA"/>
</dbReference>
<gene>
    <name evidence="4" type="ORF">AV274_2871</name>
</gene>
<protein>
    <submittedName>
        <fullName evidence="4">Acetyl-CoA synthetase</fullName>
    </submittedName>
</protein>
<dbReference type="Pfam" id="PF13549">
    <property type="entry name" value="ATP-grasp_5"/>
    <property type="match status" value="1"/>
</dbReference>
<dbReference type="InterPro" id="IPR051538">
    <property type="entry name" value="Acyl-CoA_Synth/Transferase"/>
</dbReference>
<accession>A0A196SGF8</accession>
<evidence type="ECO:0000256" key="1">
    <source>
        <dbReference type="ARBA" id="ARBA00022598"/>
    </source>
</evidence>
<dbReference type="PANTHER" id="PTHR43334:SF1">
    <property type="entry name" value="3-HYDROXYPROPIONATE--COA LIGASE [ADP-FORMING]"/>
    <property type="match status" value="1"/>
</dbReference>
<dbReference type="OrthoDB" id="188451at2759"/>
<dbReference type="STRING" id="478820.A0A196SGF8"/>
<dbReference type="Proteomes" id="UP000078348">
    <property type="component" value="Unassembled WGS sequence"/>
</dbReference>
<evidence type="ECO:0000313" key="5">
    <source>
        <dbReference type="Proteomes" id="UP000078348"/>
    </source>
</evidence>
<reference evidence="4 5" key="1">
    <citation type="submission" date="2016-05" db="EMBL/GenBank/DDBJ databases">
        <title>Nuclear genome of Blastocystis sp. subtype 1 NandII.</title>
        <authorList>
            <person name="Gentekaki E."/>
            <person name="Curtis B."/>
            <person name="Stairs C."/>
            <person name="Eme L."/>
            <person name="Herman E."/>
            <person name="Klimes V."/>
            <person name="Arias M.C."/>
            <person name="Elias M."/>
            <person name="Hilliou F."/>
            <person name="Klute M."/>
            <person name="Malik S.-B."/>
            <person name="Pightling A."/>
            <person name="Rachubinski R."/>
            <person name="Salas D."/>
            <person name="Schlacht A."/>
            <person name="Suga H."/>
            <person name="Archibald J."/>
            <person name="Ball S.G."/>
            <person name="Clark G."/>
            <person name="Dacks J."/>
            <person name="Van Der Giezen M."/>
            <person name="Tsaousis A."/>
            <person name="Roger A."/>
        </authorList>
    </citation>
    <scope>NUCLEOTIDE SEQUENCE [LARGE SCALE GENOMIC DNA]</scope>
    <source>
        <strain evidence="5">ATCC 50177 / NandII</strain>
    </source>
</reference>
<dbReference type="Gene3D" id="3.30.470.20">
    <property type="entry name" value="ATP-grasp fold, B domain"/>
    <property type="match status" value="1"/>
</dbReference>
<comment type="caution">
    <text evidence="4">The sequence shown here is derived from an EMBL/GenBank/DDBJ whole genome shotgun (WGS) entry which is preliminary data.</text>
</comment>
<name>A0A196SGF8_BLAHN</name>
<organism evidence="4 5">
    <name type="scientific">Blastocystis sp. subtype 1 (strain ATCC 50177 / NandII)</name>
    <dbReference type="NCBI Taxonomy" id="478820"/>
    <lineage>
        <taxon>Eukaryota</taxon>
        <taxon>Sar</taxon>
        <taxon>Stramenopiles</taxon>
        <taxon>Bigyra</taxon>
        <taxon>Opalozoa</taxon>
        <taxon>Opalinata</taxon>
        <taxon>Blastocystidae</taxon>
        <taxon>Blastocystis</taxon>
    </lineage>
</organism>